<feature type="domain" description="PIN" evidence="9">
    <location>
        <begin position="4"/>
        <end position="125"/>
    </location>
</feature>
<dbReference type="GO" id="GO:0004540">
    <property type="term" value="F:RNA nuclease activity"/>
    <property type="evidence" value="ECO:0007669"/>
    <property type="project" value="InterPro"/>
</dbReference>
<comment type="function">
    <text evidence="8">Toxic component of a toxin-antitoxin (TA) system. An RNase.</text>
</comment>
<evidence type="ECO:0000256" key="2">
    <source>
        <dbReference type="ARBA" id="ARBA00022649"/>
    </source>
</evidence>
<keyword evidence="8" id="KW-0800">Toxin</keyword>
<dbReference type="GO" id="GO:0016787">
    <property type="term" value="F:hydrolase activity"/>
    <property type="evidence" value="ECO:0007669"/>
    <property type="project" value="UniProtKB-KW"/>
</dbReference>
<dbReference type="InterPro" id="IPR022907">
    <property type="entry name" value="VapC_family"/>
</dbReference>
<dbReference type="Proteomes" id="UP000031549">
    <property type="component" value="Unassembled WGS sequence"/>
</dbReference>
<evidence type="ECO:0000256" key="1">
    <source>
        <dbReference type="ARBA" id="ARBA00001946"/>
    </source>
</evidence>
<comment type="cofactor">
    <cofactor evidence="1 8">
        <name>Mg(2+)</name>
        <dbReference type="ChEBI" id="CHEBI:18420"/>
    </cofactor>
</comment>
<evidence type="ECO:0000313" key="11">
    <source>
        <dbReference type="Proteomes" id="UP000031549"/>
    </source>
</evidence>
<gene>
    <name evidence="8" type="primary">vapC</name>
    <name evidence="10" type="ORF">PI95_001035</name>
</gene>
<reference evidence="10 11" key="1">
    <citation type="journal article" date="2015" name="Genome Announc.">
        <title>Draft Genome Sequence of Cyanobacterium Hassallia byssoidea Strain VB512170, Isolated from Monuments in India.</title>
        <authorList>
            <person name="Singh D."/>
            <person name="Chandrababunaidu M.M."/>
            <person name="Panda A."/>
            <person name="Sen D."/>
            <person name="Bhattacharyya S."/>
            <person name="Adhikary S.P."/>
            <person name="Tripathy S."/>
        </authorList>
    </citation>
    <scope>NUCLEOTIDE SEQUENCE [LARGE SCALE GENOMIC DNA]</scope>
    <source>
        <strain evidence="10 11">VB512170</strain>
    </source>
</reference>
<dbReference type="SUPFAM" id="SSF88723">
    <property type="entry name" value="PIN domain-like"/>
    <property type="match status" value="1"/>
</dbReference>
<dbReference type="InterPro" id="IPR029060">
    <property type="entry name" value="PIN-like_dom_sf"/>
</dbReference>
<dbReference type="EC" id="3.1.-.-" evidence="8"/>
<comment type="similarity">
    <text evidence="7 8">Belongs to the PINc/VapC protein family.</text>
</comment>
<dbReference type="InterPro" id="IPR002716">
    <property type="entry name" value="PIN_dom"/>
</dbReference>
<dbReference type="RefSeq" id="WP_039752934.1">
    <property type="nucleotide sequence ID" value="NZ_JTCM02000001.1"/>
</dbReference>
<keyword evidence="6 8" id="KW-0460">Magnesium</keyword>
<dbReference type="Gene3D" id="3.40.50.1010">
    <property type="entry name" value="5'-nuclease"/>
    <property type="match status" value="1"/>
</dbReference>
<proteinExistence type="inferred from homology"/>
<evidence type="ECO:0000256" key="6">
    <source>
        <dbReference type="ARBA" id="ARBA00022842"/>
    </source>
</evidence>
<evidence type="ECO:0000256" key="3">
    <source>
        <dbReference type="ARBA" id="ARBA00022722"/>
    </source>
</evidence>
<evidence type="ECO:0000256" key="4">
    <source>
        <dbReference type="ARBA" id="ARBA00022723"/>
    </source>
</evidence>
<dbReference type="EMBL" id="JTCM02000001">
    <property type="protein sequence ID" value="NEU71198.1"/>
    <property type="molecule type" value="Genomic_DNA"/>
</dbReference>
<dbReference type="GO" id="GO:0000287">
    <property type="term" value="F:magnesium ion binding"/>
    <property type="evidence" value="ECO:0007669"/>
    <property type="project" value="UniProtKB-UniRule"/>
</dbReference>
<keyword evidence="11" id="KW-1185">Reference proteome</keyword>
<dbReference type="CDD" id="cd18744">
    <property type="entry name" value="PIN_VapC4-5_FitB-like"/>
    <property type="match status" value="1"/>
</dbReference>
<dbReference type="HAMAP" id="MF_00265">
    <property type="entry name" value="VapC_Nob1"/>
    <property type="match status" value="1"/>
</dbReference>
<organism evidence="10 11">
    <name type="scientific">Hassallia byssoidea VB512170</name>
    <dbReference type="NCBI Taxonomy" id="1304833"/>
    <lineage>
        <taxon>Bacteria</taxon>
        <taxon>Bacillati</taxon>
        <taxon>Cyanobacteriota</taxon>
        <taxon>Cyanophyceae</taxon>
        <taxon>Nostocales</taxon>
        <taxon>Tolypothrichaceae</taxon>
        <taxon>Hassallia</taxon>
    </lineage>
</organism>
<accession>A0A846H200</accession>
<evidence type="ECO:0000259" key="9">
    <source>
        <dbReference type="Pfam" id="PF01850"/>
    </source>
</evidence>
<dbReference type="PANTHER" id="PTHR33653:SF1">
    <property type="entry name" value="RIBONUCLEASE VAPC2"/>
    <property type="match status" value="1"/>
</dbReference>
<dbReference type="PANTHER" id="PTHR33653">
    <property type="entry name" value="RIBONUCLEASE VAPC2"/>
    <property type="match status" value="1"/>
</dbReference>
<dbReference type="Pfam" id="PF01850">
    <property type="entry name" value="PIN"/>
    <property type="match status" value="1"/>
</dbReference>
<sequence>MAFLLDTNIVTYILKRNVNTNNRLKEATRSGEEVFISCITYYEVKRGLISINAVRQLADFTQLCTDYEVLFLDDIKIIEKACEIHADLKRKGTPIQDADVLIASTAIIRGLILVTNDRDMLRVEKLTVENWL</sequence>
<keyword evidence="2 8" id="KW-1277">Toxin-antitoxin system</keyword>
<name>A0A846H200_9CYAN</name>
<dbReference type="GO" id="GO:0090729">
    <property type="term" value="F:toxin activity"/>
    <property type="evidence" value="ECO:0007669"/>
    <property type="project" value="UniProtKB-KW"/>
</dbReference>
<evidence type="ECO:0000313" key="10">
    <source>
        <dbReference type="EMBL" id="NEU71198.1"/>
    </source>
</evidence>
<evidence type="ECO:0000256" key="5">
    <source>
        <dbReference type="ARBA" id="ARBA00022801"/>
    </source>
</evidence>
<comment type="caution">
    <text evidence="10">The sequence shown here is derived from an EMBL/GenBank/DDBJ whole genome shotgun (WGS) entry which is preliminary data.</text>
</comment>
<feature type="binding site" evidence="8">
    <location>
        <position position="6"/>
    </location>
    <ligand>
        <name>Mg(2+)</name>
        <dbReference type="ChEBI" id="CHEBI:18420"/>
    </ligand>
</feature>
<protein>
    <recommendedName>
        <fullName evidence="8">Ribonuclease VapC</fullName>
        <shortName evidence="8">RNase VapC</shortName>
        <ecNumber evidence="8">3.1.-.-</ecNumber>
    </recommendedName>
    <alternativeName>
        <fullName evidence="8">Toxin VapC</fullName>
    </alternativeName>
</protein>
<evidence type="ECO:0000256" key="7">
    <source>
        <dbReference type="ARBA" id="ARBA00038093"/>
    </source>
</evidence>
<keyword evidence="4 8" id="KW-0479">Metal-binding</keyword>
<dbReference type="AlphaFoldDB" id="A0A846H200"/>
<keyword evidence="5 8" id="KW-0378">Hydrolase</keyword>
<keyword evidence="3 8" id="KW-0540">Nuclease</keyword>
<evidence type="ECO:0000256" key="8">
    <source>
        <dbReference type="HAMAP-Rule" id="MF_00265"/>
    </source>
</evidence>
<dbReference type="InterPro" id="IPR050556">
    <property type="entry name" value="Type_II_TA_system_RNase"/>
</dbReference>
<feature type="binding site" evidence="8">
    <location>
        <position position="99"/>
    </location>
    <ligand>
        <name>Mg(2+)</name>
        <dbReference type="ChEBI" id="CHEBI:18420"/>
    </ligand>
</feature>